<dbReference type="AlphaFoldDB" id="A0A1F7UJZ4"/>
<proteinExistence type="predicted"/>
<dbReference type="EMBL" id="MGEH01000027">
    <property type="protein sequence ID" value="OGL78611.1"/>
    <property type="molecule type" value="Genomic_DNA"/>
</dbReference>
<evidence type="ECO:0000313" key="2">
    <source>
        <dbReference type="Proteomes" id="UP000176603"/>
    </source>
</evidence>
<dbReference type="Proteomes" id="UP000176603">
    <property type="component" value="Unassembled WGS sequence"/>
</dbReference>
<gene>
    <name evidence="1" type="ORF">A3E39_01600</name>
</gene>
<sequence length="219" mass="23349">MAGQPVGLPNPATTDEVVEGRSWWKVCCSGCCLGVIALIVLVVVGVRYASGPGPKAVKRLPDSFPRSLTLYRPEDAKEIIYYPASSKGRIAKIITGPLGWFGKASTLPAVTKLAPGATVEQFQKAVESQMSRLSDRNSVAIRWSGLDSTPDEILRFYAGSLKQAGIPNPQIRRAADVGSQELTGTSPTLNVSLLILDDPSVSGVDSVSIIVEYPPPKDQ</sequence>
<evidence type="ECO:0000313" key="1">
    <source>
        <dbReference type="EMBL" id="OGL78611.1"/>
    </source>
</evidence>
<organism evidence="1 2">
    <name type="scientific">Candidatus Uhrbacteria bacterium RIFCSPHIGHO2_12_FULL_60_25</name>
    <dbReference type="NCBI Taxonomy" id="1802399"/>
    <lineage>
        <taxon>Bacteria</taxon>
        <taxon>Candidatus Uhriibacteriota</taxon>
    </lineage>
</organism>
<comment type="caution">
    <text evidence="1">The sequence shown here is derived from an EMBL/GenBank/DDBJ whole genome shotgun (WGS) entry which is preliminary data.</text>
</comment>
<dbReference type="STRING" id="1802399.A3E39_01600"/>
<name>A0A1F7UJZ4_9BACT</name>
<reference evidence="1 2" key="1">
    <citation type="journal article" date="2016" name="Nat. Commun.">
        <title>Thousands of microbial genomes shed light on interconnected biogeochemical processes in an aquifer system.</title>
        <authorList>
            <person name="Anantharaman K."/>
            <person name="Brown C.T."/>
            <person name="Hug L.A."/>
            <person name="Sharon I."/>
            <person name="Castelle C.J."/>
            <person name="Probst A.J."/>
            <person name="Thomas B.C."/>
            <person name="Singh A."/>
            <person name="Wilkins M.J."/>
            <person name="Karaoz U."/>
            <person name="Brodie E.L."/>
            <person name="Williams K.H."/>
            <person name="Hubbard S.S."/>
            <person name="Banfield J.F."/>
        </authorList>
    </citation>
    <scope>NUCLEOTIDE SEQUENCE [LARGE SCALE GENOMIC DNA]</scope>
</reference>
<protein>
    <submittedName>
        <fullName evidence="1">Uncharacterized protein</fullName>
    </submittedName>
</protein>
<accession>A0A1F7UJZ4</accession>